<keyword evidence="3" id="KW-1185">Reference proteome</keyword>
<organism evidence="2 3">
    <name type="scientific">Oikopleura dioica</name>
    <name type="common">Tunicate</name>
    <dbReference type="NCBI Taxonomy" id="34765"/>
    <lineage>
        <taxon>Eukaryota</taxon>
        <taxon>Metazoa</taxon>
        <taxon>Chordata</taxon>
        <taxon>Tunicata</taxon>
        <taxon>Appendicularia</taxon>
        <taxon>Copelata</taxon>
        <taxon>Oikopleuridae</taxon>
        <taxon>Oikopleura</taxon>
    </lineage>
</organism>
<gene>
    <name evidence="2" type="ORF">OKIOD_LOCUS411</name>
</gene>
<evidence type="ECO:0000256" key="1">
    <source>
        <dbReference type="SAM" id="MobiDB-lite"/>
    </source>
</evidence>
<evidence type="ECO:0000313" key="2">
    <source>
        <dbReference type="EMBL" id="CAG5077957.1"/>
    </source>
</evidence>
<sequence length="202" mass="23563">MQRENHSSDEEDEDWNPMPIVDAPEELEDEGWNQLPIVDAPEEIEDEEEVAAVQIEFVPVPQADFPMYEEVMSRVGLFPLVSNDGEEKIQQLRREIDNLIQEGLLDFTMSPIFGRTLHEIAITLRFFFIQKLYGRDLAINVLVERAGGFQESAREFIRFITELHNVGTDYDQRNYIMMMIERRDRSDEMPDFDPHAEIANLA</sequence>
<feature type="region of interest" description="Disordered" evidence="1">
    <location>
        <begin position="1"/>
        <end position="32"/>
    </location>
</feature>
<protein>
    <submittedName>
        <fullName evidence="2">Oidioi.mRNA.OKI2018_I69.PAR.g8853.t1.cds</fullName>
    </submittedName>
</protein>
<accession>A0ABN7RMG0</accession>
<evidence type="ECO:0000313" key="3">
    <source>
        <dbReference type="Proteomes" id="UP001158576"/>
    </source>
</evidence>
<name>A0ABN7RMG0_OIKDI</name>
<proteinExistence type="predicted"/>
<dbReference type="EMBL" id="OU015568">
    <property type="protein sequence ID" value="CAG5077957.1"/>
    <property type="molecule type" value="Genomic_DNA"/>
</dbReference>
<dbReference type="Proteomes" id="UP001158576">
    <property type="component" value="Chromosome PAR"/>
</dbReference>
<reference evidence="2 3" key="1">
    <citation type="submission" date="2021-04" db="EMBL/GenBank/DDBJ databases">
        <authorList>
            <person name="Bliznina A."/>
        </authorList>
    </citation>
    <scope>NUCLEOTIDE SEQUENCE [LARGE SCALE GENOMIC DNA]</scope>
</reference>